<evidence type="ECO:0000256" key="2">
    <source>
        <dbReference type="ARBA" id="ARBA00022980"/>
    </source>
</evidence>
<accession>A0ABR3GNH2</accession>
<dbReference type="EMBL" id="JBBBZM010000034">
    <property type="protein sequence ID" value="KAL0637483.1"/>
    <property type="molecule type" value="Genomic_DNA"/>
</dbReference>
<dbReference type="InterPro" id="IPR036919">
    <property type="entry name" value="Ribo_uL30_ferredoxin-like_sf"/>
</dbReference>
<dbReference type="InterPro" id="IPR016082">
    <property type="entry name" value="Ribosomal_uL30_ferredoxin-like"/>
</dbReference>
<gene>
    <name evidence="6" type="primary">RPL7</name>
    <name evidence="6" type="ORF">Q9L58_003538</name>
</gene>
<dbReference type="Pfam" id="PF08079">
    <property type="entry name" value="Ribosomal_L30_N"/>
    <property type="match status" value="1"/>
</dbReference>
<dbReference type="Pfam" id="PF00327">
    <property type="entry name" value="Ribosomal_L30"/>
    <property type="match status" value="1"/>
</dbReference>
<dbReference type="InterPro" id="IPR005998">
    <property type="entry name" value="Ribosomal_uL30_euk"/>
</dbReference>
<organism evidence="6 7">
    <name type="scientific">Discina gigas</name>
    <dbReference type="NCBI Taxonomy" id="1032678"/>
    <lineage>
        <taxon>Eukaryota</taxon>
        <taxon>Fungi</taxon>
        <taxon>Dikarya</taxon>
        <taxon>Ascomycota</taxon>
        <taxon>Pezizomycotina</taxon>
        <taxon>Pezizomycetes</taxon>
        <taxon>Pezizales</taxon>
        <taxon>Discinaceae</taxon>
        <taxon>Discina</taxon>
    </lineage>
</organism>
<comment type="caution">
    <text evidence="6">The sequence shown here is derived from an EMBL/GenBank/DDBJ whole genome shotgun (WGS) entry which is preliminary data.</text>
</comment>
<protein>
    <submittedName>
        <fullName evidence="6">60S ribosomal protein L7</fullName>
    </submittedName>
</protein>
<feature type="domain" description="Large ribosomal subunit protein uL30-like ferredoxin-like fold" evidence="4">
    <location>
        <begin position="114"/>
        <end position="164"/>
    </location>
</feature>
<reference evidence="6 7" key="1">
    <citation type="submission" date="2024-02" db="EMBL/GenBank/DDBJ databases">
        <title>Discinaceae phylogenomics.</title>
        <authorList>
            <person name="Dirks A.C."/>
            <person name="James T.Y."/>
        </authorList>
    </citation>
    <scope>NUCLEOTIDE SEQUENCE [LARGE SCALE GENOMIC DNA]</scope>
    <source>
        <strain evidence="6 7">ACD0624</strain>
    </source>
</reference>
<evidence type="ECO:0000313" key="6">
    <source>
        <dbReference type="EMBL" id="KAL0637483.1"/>
    </source>
</evidence>
<dbReference type="SUPFAM" id="SSF55129">
    <property type="entry name" value="Ribosomal protein L30p/L7e"/>
    <property type="match status" value="1"/>
</dbReference>
<feature type="domain" description="Large ribosomal subunit protein uL30 N-terminal eukaryotes" evidence="5">
    <location>
        <begin position="38"/>
        <end position="109"/>
    </location>
</feature>
<dbReference type="CDD" id="cd01657">
    <property type="entry name" value="Ribosomal_L7_archeal_euk"/>
    <property type="match status" value="1"/>
</dbReference>
<dbReference type="InterPro" id="IPR035808">
    <property type="entry name" value="Ribosomal_uL30_euk_arc"/>
</dbReference>
<dbReference type="PANTHER" id="PTHR11524:SF16">
    <property type="entry name" value="LARGE RIBOSOMAL SUBUNIT PROTEIN UL30"/>
    <property type="match status" value="1"/>
</dbReference>
<evidence type="ECO:0000256" key="3">
    <source>
        <dbReference type="ARBA" id="ARBA00023274"/>
    </source>
</evidence>
<dbReference type="Gene3D" id="3.30.1390.20">
    <property type="entry name" value="Ribosomal protein L30, ferredoxin-like fold domain"/>
    <property type="match status" value="1"/>
</dbReference>
<proteinExistence type="inferred from homology"/>
<keyword evidence="7" id="KW-1185">Reference proteome</keyword>
<evidence type="ECO:0000259" key="4">
    <source>
        <dbReference type="Pfam" id="PF00327"/>
    </source>
</evidence>
<keyword evidence="2 6" id="KW-0689">Ribosomal protein</keyword>
<keyword evidence="3" id="KW-0687">Ribonucleoprotein</keyword>
<comment type="similarity">
    <text evidence="1">Belongs to the universal ribosomal protein uL30 family.</text>
</comment>
<dbReference type="InterPro" id="IPR012988">
    <property type="entry name" value="Ribosomal_uL30_N_euk"/>
</dbReference>
<dbReference type="GO" id="GO:0005840">
    <property type="term" value="C:ribosome"/>
    <property type="evidence" value="ECO:0007669"/>
    <property type="project" value="UniProtKB-KW"/>
</dbReference>
<evidence type="ECO:0000256" key="1">
    <source>
        <dbReference type="ARBA" id="ARBA00007594"/>
    </source>
</evidence>
<dbReference type="PANTHER" id="PTHR11524">
    <property type="entry name" value="60S RIBOSOMAL PROTEIN L7"/>
    <property type="match status" value="1"/>
</dbReference>
<sequence>MLGALLTYIHITLRNGHTDIWFLRGVNRSVPTNEQILVPETLLKKRKANEKSAEDRATAAETRKKENKAKREVIFKRAEKYVKEYRDAEREVIRVSRDSKKDGSFYVPAQAKLVFVVRIKGINKIAPKPRKILQLLRLLQINNGIFVRLTKATLEMLRVVEPWIAYGEPNLKSVRELIYKRGYGKIDRQRIPLTDNKLIEENLSKYGIISIEDLIHEIFTVGPNFKQASNFLWPFKLSSPTGGFRTRKFRHFVEGGDLGDREQFINQLIRKMN</sequence>
<name>A0ABR3GNH2_9PEZI</name>
<evidence type="ECO:0000313" key="7">
    <source>
        <dbReference type="Proteomes" id="UP001447188"/>
    </source>
</evidence>
<evidence type="ECO:0000259" key="5">
    <source>
        <dbReference type="Pfam" id="PF08079"/>
    </source>
</evidence>
<dbReference type="NCBIfam" id="TIGR01310">
    <property type="entry name" value="uL30_euk"/>
    <property type="match status" value="1"/>
</dbReference>
<dbReference type="InterPro" id="IPR039699">
    <property type="entry name" value="Ribosomal_uL30"/>
</dbReference>
<dbReference type="Proteomes" id="UP001447188">
    <property type="component" value="Unassembled WGS sequence"/>
</dbReference>